<proteinExistence type="predicted"/>
<dbReference type="Proteomes" id="UP000265955">
    <property type="component" value="Unassembled WGS sequence"/>
</dbReference>
<dbReference type="InterPro" id="IPR011990">
    <property type="entry name" value="TPR-like_helical_dom_sf"/>
</dbReference>
<dbReference type="InterPro" id="IPR051012">
    <property type="entry name" value="CellSynth/LPSAsmb/PSIAsmb"/>
</dbReference>
<feature type="chain" id="PRO_5017394669" description="Tetratricopeptide repeat-containing protein" evidence="4">
    <location>
        <begin position="24"/>
        <end position="888"/>
    </location>
</feature>
<feature type="compositionally biased region" description="Basic and acidic residues" evidence="3">
    <location>
        <begin position="176"/>
        <end position="194"/>
    </location>
</feature>
<name>A0A3A3FGB8_9BURK</name>
<feature type="region of interest" description="Disordered" evidence="3">
    <location>
        <begin position="834"/>
        <end position="867"/>
    </location>
</feature>
<feature type="compositionally biased region" description="Basic and acidic residues" evidence="3">
    <location>
        <begin position="139"/>
        <end position="155"/>
    </location>
</feature>
<evidence type="ECO:0000256" key="1">
    <source>
        <dbReference type="ARBA" id="ARBA00022737"/>
    </source>
</evidence>
<accession>A0A3A3FGB8</accession>
<dbReference type="SMART" id="SM00028">
    <property type="entry name" value="TPR"/>
    <property type="match status" value="5"/>
</dbReference>
<evidence type="ECO:0000256" key="2">
    <source>
        <dbReference type="ARBA" id="ARBA00022803"/>
    </source>
</evidence>
<dbReference type="SUPFAM" id="SSF48452">
    <property type="entry name" value="TPR-like"/>
    <property type="match status" value="2"/>
</dbReference>
<keyword evidence="4" id="KW-0732">Signal</keyword>
<sequence length="888" mass="96708">MRNMKKMAWLVPVLLPFAQPAWPADDLISSQMADQARTWQQKDRDDLAAEIWRKLLRTDPRHPEALVRLGMIEARAGNTREAEALYNRARRLPTPPAGLQELAAALGRSKASSEPKPAAVTPKSEPLASRPAEAINKTTTDKAGSEKAASDKRSDAAANKPAASKPTETAAAKPSAEPRPDDAATRENSDKPAETRGTSRISIQQFQTSSAVNEKWPETRQSLEDLIRKNPDDAAYRAALARHLTVRDATRREGVRQFGALPSGTQTSPDTRKVWRQALLALEPRSGDQSLYSAYLQRFPNDAEIRNRLRALPQQEPERVAPTNTAPQPAAMIAAPAPSAPDVLDGGNNQGKAAALVKQALADERAAAHGAAAAKLENAMLLDPANTSIRLALARQYERLGAMDSAGSLLDDLLASNPDHPDGLHARANVLASQKKWLDGLIMLDRIPAAQRTADMVRDQRQMWLNVQVLRVRQLYRQGETGQAQSLMERLQFEAQSNNAMLSVVAGGWVALGQSGKGLRIMREVLGRSGPNNVATRITYAEMLLNTYQDAELSAVLRDLAAPGRLTTMQQEEVNRIILSYTLRLTEALRESGRLAEAGAMIRPVAQRTSDTRVVISLARIHRATAEHAQALTLVETAITREPDDFGHRLLAAEIAIDLKALDKAEAHAAAALRLAPNHPRALSAAGRIERARGNLPRASDYFQRAYTMEWDRNSFVPAPRNLLLRLVDEGPVALAPRPGTPSSSQPNLLPIPAPVSSLDPTQPNPYVRSLAMVPGAILSGHGPARRTEYSVEPAIVYTDKPVTYSQPVAQTQAASYAPVHVARYEPEPARVYPPNDPLYTDPVFRAPTSGSSQPASPPVETDNEGVKLKMATSTNPRLYARATRRSP</sequence>
<dbReference type="InterPro" id="IPR019734">
    <property type="entry name" value="TPR_rpt"/>
</dbReference>
<evidence type="ECO:0008006" key="7">
    <source>
        <dbReference type="Google" id="ProtNLM"/>
    </source>
</evidence>
<dbReference type="EMBL" id="QYUO01000003">
    <property type="protein sequence ID" value="RJF92426.1"/>
    <property type="molecule type" value="Genomic_DNA"/>
</dbReference>
<evidence type="ECO:0000313" key="5">
    <source>
        <dbReference type="EMBL" id="RJF92426.1"/>
    </source>
</evidence>
<keyword evidence="6" id="KW-1185">Reference proteome</keyword>
<dbReference type="PANTHER" id="PTHR45586">
    <property type="entry name" value="TPR REPEAT-CONTAINING PROTEIN PA4667"/>
    <property type="match status" value="1"/>
</dbReference>
<evidence type="ECO:0000256" key="4">
    <source>
        <dbReference type="SAM" id="SignalP"/>
    </source>
</evidence>
<dbReference type="Pfam" id="PF14559">
    <property type="entry name" value="TPR_19"/>
    <property type="match status" value="1"/>
</dbReference>
<evidence type="ECO:0000313" key="6">
    <source>
        <dbReference type="Proteomes" id="UP000265955"/>
    </source>
</evidence>
<dbReference type="Gene3D" id="1.25.40.10">
    <property type="entry name" value="Tetratricopeptide repeat domain"/>
    <property type="match status" value="3"/>
</dbReference>
<dbReference type="Pfam" id="PF13432">
    <property type="entry name" value="TPR_16"/>
    <property type="match status" value="2"/>
</dbReference>
<organism evidence="5 6">
    <name type="scientific">Noviherbaspirillum saxi</name>
    <dbReference type="NCBI Taxonomy" id="2320863"/>
    <lineage>
        <taxon>Bacteria</taxon>
        <taxon>Pseudomonadati</taxon>
        <taxon>Pseudomonadota</taxon>
        <taxon>Betaproteobacteria</taxon>
        <taxon>Burkholderiales</taxon>
        <taxon>Oxalobacteraceae</taxon>
        <taxon>Noviherbaspirillum</taxon>
    </lineage>
</organism>
<keyword evidence="1" id="KW-0677">Repeat</keyword>
<feature type="signal peptide" evidence="4">
    <location>
        <begin position="1"/>
        <end position="23"/>
    </location>
</feature>
<protein>
    <recommendedName>
        <fullName evidence="7">Tetratricopeptide repeat-containing protein</fullName>
    </recommendedName>
</protein>
<keyword evidence="2" id="KW-0802">TPR repeat</keyword>
<feature type="compositionally biased region" description="Polar residues" evidence="3">
    <location>
        <begin position="196"/>
        <end position="212"/>
    </location>
</feature>
<reference evidence="6" key="1">
    <citation type="submission" date="2018-09" db="EMBL/GenBank/DDBJ databases">
        <authorList>
            <person name="Zhu H."/>
        </authorList>
    </citation>
    <scope>NUCLEOTIDE SEQUENCE [LARGE SCALE GENOMIC DNA]</scope>
    <source>
        <strain evidence="6">K1R23-30</strain>
    </source>
</reference>
<evidence type="ECO:0000256" key="3">
    <source>
        <dbReference type="SAM" id="MobiDB-lite"/>
    </source>
</evidence>
<dbReference type="PANTHER" id="PTHR45586:SF1">
    <property type="entry name" value="LIPOPOLYSACCHARIDE ASSEMBLY PROTEIN B"/>
    <property type="match status" value="1"/>
</dbReference>
<dbReference type="AlphaFoldDB" id="A0A3A3FGB8"/>
<feature type="region of interest" description="Disordered" evidence="3">
    <location>
        <begin position="105"/>
        <end position="217"/>
    </location>
</feature>
<gene>
    <name evidence="5" type="ORF">D3871_27810</name>
</gene>
<comment type="caution">
    <text evidence="5">The sequence shown here is derived from an EMBL/GenBank/DDBJ whole genome shotgun (WGS) entry which is preliminary data.</text>
</comment>